<dbReference type="SMART" id="SM00710">
    <property type="entry name" value="PbH1"/>
    <property type="match status" value="5"/>
</dbReference>
<evidence type="ECO:0000313" key="1">
    <source>
        <dbReference type="EMBL" id="VAW39193.1"/>
    </source>
</evidence>
<accession>A0A3B0VFW3</accession>
<evidence type="ECO:0008006" key="2">
    <source>
        <dbReference type="Google" id="ProtNLM"/>
    </source>
</evidence>
<dbReference type="EMBL" id="UOEW01000221">
    <property type="protein sequence ID" value="VAW39193.1"/>
    <property type="molecule type" value="Genomic_DNA"/>
</dbReference>
<dbReference type="SUPFAM" id="SSF51126">
    <property type="entry name" value="Pectin lyase-like"/>
    <property type="match status" value="1"/>
</dbReference>
<gene>
    <name evidence="1" type="ORF">MNBD_GAMMA01-131</name>
</gene>
<proteinExistence type="predicted"/>
<dbReference type="NCBIfam" id="NF041518">
    <property type="entry name" value="choice_anch_Q"/>
    <property type="match status" value="1"/>
</dbReference>
<dbReference type="InterPro" id="IPR012334">
    <property type="entry name" value="Pectin_lyas_fold"/>
</dbReference>
<dbReference type="AlphaFoldDB" id="A0A3B0VFW3"/>
<name>A0A3B0VFW3_9ZZZZ</name>
<protein>
    <recommendedName>
        <fullName evidence="2">Right handed beta helix domain-containing protein</fullName>
    </recommendedName>
</protein>
<dbReference type="InterPro" id="IPR006626">
    <property type="entry name" value="PbH1"/>
</dbReference>
<reference evidence="1" key="1">
    <citation type="submission" date="2018-06" db="EMBL/GenBank/DDBJ databases">
        <authorList>
            <person name="Zhirakovskaya E."/>
        </authorList>
    </citation>
    <scope>NUCLEOTIDE SEQUENCE</scope>
</reference>
<dbReference type="InterPro" id="IPR059226">
    <property type="entry name" value="Choice_anch_Q_dom"/>
</dbReference>
<dbReference type="InterPro" id="IPR011050">
    <property type="entry name" value="Pectin_lyase_fold/virulence"/>
</dbReference>
<sequence>MEITTKNKIILKYLAFTACLLVLFSMPVNALVTWPTGAAPCNDINDIETCLNGVVNGETIEIAANSIPSQSGISVSPAKSFTLRAAAGFAPVFSGFTSLYFTGSDDDITVVIEGLSIEVGNFTAVQGGAGIFDVTFRNNTVEDSSFRSAIAIRSGNASPPFGPVIFLVEGNILNVEDEEASAISVGGFIGAGNEGQILNNRITATNTGQSAVISVSAGSSGMDVDVISNEIFGQNFNVGIGVRLFGTGGLLNAKLINNVIQGQEGNSGQPGAISLSNSSSGSGHSNFEVVNNTLAFNQRGISYGGREDLGATSNAMFMNNIIAFSSQSGFSIGGDFNATTINDYNLIFGNASNFYTPGINDVEEDPSFISNIDLRLQQFSPAIDAGLNSALPASVVYDINGNTRIQQIIVDLGAFEAKTDDLIFADGFE</sequence>
<dbReference type="Gene3D" id="2.160.20.10">
    <property type="entry name" value="Single-stranded right-handed beta-helix, Pectin lyase-like"/>
    <property type="match status" value="1"/>
</dbReference>
<organism evidence="1">
    <name type="scientific">hydrothermal vent metagenome</name>
    <dbReference type="NCBI Taxonomy" id="652676"/>
    <lineage>
        <taxon>unclassified sequences</taxon>
        <taxon>metagenomes</taxon>
        <taxon>ecological metagenomes</taxon>
    </lineage>
</organism>